<keyword evidence="2" id="KW-0521">NADP</keyword>
<evidence type="ECO:0000259" key="5">
    <source>
        <dbReference type="Pfam" id="PF14748"/>
    </source>
</evidence>
<dbReference type="InterPro" id="IPR000304">
    <property type="entry name" value="Pyrroline-COOH_reductase"/>
</dbReference>
<proteinExistence type="inferred from homology"/>
<dbReference type="EMBL" id="UINC01110168">
    <property type="protein sequence ID" value="SVC77490.1"/>
    <property type="molecule type" value="Genomic_DNA"/>
</dbReference>
<dbReference type="SUPFAM" id="SSF51735">
    <property type="entry name" value="NAD(P)-binding Rossmann-fold domains"/>
    <property type="match status" value="1"/>
</dbReference>
<feature type="domain" description="Pyrroline-5-carboxylate reductase dimerisation" evidence="5">
    <location>
        <begin position="165"/>
        <end position="214"/>
    </location>
</feature>
<dbReference type="Gene3D" id="3.40.50.720">
    <property type="entry name" value="NAD(P)-binding Rossmann-like Domain"/>
    <property type="match status" value="1"/>
</dbReference>
<evidence type="ECO:0000256" key="3">
    <source>
        <dbReference type="ARBA" id="ARBA00023002"/>
    </source>
</evidence>
<dbReference type="AlphaFoldDB" id="A0A382PXH7"/>
<dbReference type="Gene3D" id="1.10.3730.10">
    <property type="entry name" value="ProC C-terminal domain-like"/>
    <property type="match status" value="1"/>
</dbReference>
<evidence type="ECO:0000313" key="6">
    <source>
        <dbReference type="EMBL" id="SVC77490.1"/>
    </source>
</evidence>
<dbReference type="PANTHER" id="PTHR11645:SF0">
    <property type="entry name" value="PYRROLINE-5-CARBOXYLATE REDUCTASE 3"/>
    <property type="match status" value="1"/>
</dbReference>
<accession>A0A382PXH7</accession>
<dbReference type="PANTHER" id="PTHR11645">
    <property type="entry name" value="PYRROLINE-5-CARBOXYLATE REDUCTASE"/>
    <property type="match status" value="1"/>
</dbReference>
<evidence type="ECO:0000259" key="4">
    <source>
        <dbReference type="Pfam" id="PF03807"/>
    </source>
</evidence>
<gene>
    <name evidence="6" type="ORF">METZ01_LOCUS330344</name>
</gene>
<sequence>MSLSTIGRFGVIGVGNMGAAIIRGVAKKLLSSEQIFVTDVDPQKVDELRTELGVNAFDTVGQLVENVDTILYSAKPNNAAKIFKQARELVKPSQLLISIAAGIPIAQLESYFAESIPVIRVMPNIAVTVGSGVAAISPGSYADENHLFKSQAIFNAVGSSLIIEEKQLDAVTGLSGSGPAFVFVFIEALIDAGVHVGLSREDAHQLAVQTVLGA</sequence>
<dbReference type="Pfam" id="PF14748">
    <property type="entry name" value="P5CR_dimer"/>
    <property type="match status" value="1"/>
</dbReference>
<dbReference type="HAMAP" id="MF_01925">
    <property type="entry name" value="P5C_reductase"/>
    <property type="match status" value="1"/>
</dbReference>
<dbReference type="GO" id="GO:0055129">
    <property type="term" value="P:L-proline biosynthetic process"/>
    <property type="evidence" value="ECO:0007669"/>
    <property type="project" value="TreeGrafter"/>
</dbReference>
<reference evidence="6" key="1">
    <citation type="submission" date="2018-05" db="EMBL/GenBank/DDBJ databases">
        <authorList>
            <person name="Lanie J.A."/>
            <person name="Ng W.-L."/>
            <person name="Kazmierczak K.M."/>
            <person name="Andrzejewski T.M."/>
            <person name="Davidsen T.M."/>
            <person name="Wayne K.J."/>
            <person name="Tettelin H."/>
            <person name="Glass J.I."/>
            <person name="Rusch D."/>
            <person name="Podicherti R."/>
            <person name="Tsui H.-C.T."/>
            <person name="Winkler M.E."/>
        </authorList>
    </citation>
    <scope>NUCLEOTIDE SEQUENCE</scope>
</reference>
<dbReference type="InterPro" id="IPR008927">
    <property type="entry name" value="6-PGluconate_DH-like_C_sf"/>
</dbReference>
<dbReference type="SUPFAM" id="SSF48179">
    <property type="entry name" value="6-phosphogluconate dehydrogenase C-terminal domain-like"/>
    <property type="match status" value="1"/>
</dbReference>
<evidence type="ECO:0008006" key="7">
    <source>
        <dbReference type="Google" id="ProtNLM"/>
    </source>
</evidence>
<comment type="similarity">
    <text evidence="1">Belongs to the pyrroline-5-carboxylate reductase family.</text>
</comment>
<evidence type="ECO:0000256" key="1">
    <source>
        <dbReference type="ARBA" id="ARBA00005525"/>
    </source>
</evidence>
<protein>
    <recommendedName>
        <fullName evidence="7">Pyrroline-5-carboxylate reductase catalytic N-terminal domain-containing protein</fullName>
    </recommendedName>
</protein>
<keyword evidence="3" id="KW-0560">Oxidoreductase</keyword>
<dbReference type="GO" id="GO:0004735">
    <property type="term" value="F:pyrroline-5-carboxylate reductase activity"/>
    <property type="evidence" value="ECO:0007669"/>
    <property type="project" value="InterPro"/>
</dbReference>
<dbReference type="Pfam" id="PF03807">
    <property type="entry name" value="F420_oxidored"/>
    <property type="match status" value="1"/>
</dbReference>
<dbReference type="NCBIfam" id="TIGR00112">
    <property type="entry name" value="proC"/>
    <property type="match status" value="1"/>
</dbReference>
<name>A0A382PXH7_9ZZZZ</name>
<dbReference type="InterPro" id="IPR029036">
    <property type="entry name" value="P5CR_dimer"/>
</dbReference>
<feature type="non-terminal residue" evidence="6">
    <location>
        <position position="214"/>
    </location>
</feature>
<organism evidence="6">
    <name type="scientific">marine metagenome</name>
    <dbReference type="NCBI Taxonomy" id="408172"/>
    <lineage>
        <taxon>unclassified sequences</taxon>
        <taxon>metagenomes</taxon>
        <taxon>ecological metagenomes</taxon>
    </lineage>
</organism>
<dbReference type="InterPro" id="IPR028939">
    <property type="entry name" value="P5C_Rdtase_cat_N"/>
</dbReference>
<dbReference type="InterPro" id="IPR036291">
    <property type="entry name" value="NAD(P)-bd_dom_sf"/>
</dbReference>
<feature type="domain" description="Pyrroline-5-carboxylate reductase catalytic N-terminal" evidence="4">
    <location>
        <begin position="9"/>
        <end position="102"/>
    </location>
</feature>
<evidence type="ECO:0000256" key="2">
    <source>
        <dbReference type="ARBA" id="ARBA00022857"/>
    </source>
</evidence>